<organism evidence="1 2">
    <name type="scientific">Zarea fungicola</name>
    <dbReference type="NCBI Taxonomy" id="93591"/>
    <lineage>
        <taxon>Eukaryota</taxon>
        <taxon>Fungi</taxon>
        <taxon>Dikarya</taxon>
        <taxon>Ascomycota</taxon>
        <taxon>Pezizomycotina</taxon>
        <taxon>Sordariomycetes</taxon>
        <taxon>Hypocreomycetidae</taxon>
        <taxon>Hypocreales</taxon>
        <taxon>Cordycipitaceae</taxon>
        <taxon>Zarea</taxon>
    </lineage>
</organism>
<gene>
    <name evidence="1" type="ORF">NQ176_g9980</name>
</gene>
<reference evidence="1" key="1">
    <citation type="submission" date="2022-08" db="EMBL/GenBank/DDBJ databases">
        <title>Genome Sequence of Lecanicillium fungicola.</title>
        <authorList>
            <person name="Buettner E."/>
        </authorList>
    </citation>
    <scope>NUCLEOTIDE SEQUENCE</scope>
    <source>
        <strain evidence="1">Babe33</strain>
    </source>
</reference>
<proteinExistence type="predicted"/>
<dbReference type="EMBL" id="JANJQO010002511">
    <property type="protein sequence ID" value="KAJ2966790.1"/>
    <property type="molecule type" value="Genomic_DNA"/>
</dbReference>
<keyword evidence="2" id="KW-1185">Reference proteome</keyword>
<dbReference type="Proteomes" id="UP001143910">
    <property type="component" value="Unassembled WGS sequence"/>
</dbReference>
<sequence>MQPNTIPRTYHSVSLLMPDGRVFNAGGGLCNDCNTNHFDGQIYTPSYLLNGDGSLATRPTITSATVNNNVITINTGGVIQTASLMRVGTATHTVNTDQRRVPLTLTKNSNTQYVANLPTDPGILLPGYWMLFVMNSNGVPSISKIIDLRMH</sequence>
<accession>A0ACC1MJ15</accession>
<comment type="caution">
    <text evidence="1">The sequence shown here is derived from an EMBL/GenBank/DDBJ whole genome shotgun (WGS) entry which is preliminary data.</text>
</comment>
<protein>
    <submittedName>
        <fullName evidence="1">Uncharacterized protein</fullName>
    </submittedName>
</protein>
<evidence type="ECO:0000313" key="1">
    <source>
        <dbReference type="EMBL" id="KAJ2966790.1"/>
    </source>
</evidence>
<evidence type="ECO:0000313" key="2">
    <source>
        <dbReference type="Proteomes" id="UP001143910"/>
    </source>
</evidence>
<name>A0ACC1MJ15_9HYPO</name>